<organism evidence="1">
    <name type="scientific">Gordonia rubripertincta</name>
    <name type="common">Rhodococcus corallinus</name>
    <dbReference type="NCBI Taxonomy" id="36822"/>
    <lineage>
        <taxon>Bacteria</taxon>
        <taxon>Bacillati</taxon>
        <taxon>Actinomycetota</taxon>
        <taxon>Actinomycetes</taxon>
        <taxon>Mycobacteriales</taxon>
        <taxon>Gordoniaceae</taxon>
        <taxon>Gordonia</taxon>
    </lineage>
</organism>
<accession>A0AAW6RIG6</accession>
<dbReference type="RefSeq" id="WP_269554791.1">
    <property type="nucleotide sequence ID" value="NZ_CP178555.1"/>
</dbReference>
<evidence type="ECO:0000313" key="1">
    <source>
        <dbReference type="EMBL" id="MDG6783019.1"/>
    </source>
</evidence>
<sequence>MSTPDVDRRYGWIDDEIRELAVTAVREVLPHVRSLWAACSEVSQQFSVHPNTVKNWYQKAIADEDTAPQAGSNLELAATREKLRALQQLNADLVAALKDRTRP</sequence>
<name>A0AAW6RIG6_GORRU</name>
<dbReference type="Gene3D" id="1.10.10.10">
    <property type="entry name" value="Winged helix-like DNA-binding domain superfamily/Winged helix DNA-binding domain"/>
    <property type="match status" value="1"/>
</dbReference>
<comment type="caution">
    <text evidence="1">The sequence shown here is derived from an EMBL/GenBank/DDBJ whole genome shotgun (WGS) entry which is preliminary data.</text>
</comment>
<geneLocation type="plasmid" evidence="1">
    <name>p1517_part_1</name>
</geneLocation>
<gene>
    <name evidence="1" type="ORF">QBL07_19560</name>
</gene>
<keyword evidence="1" id="KW-0614">Plasmid</keyword>
<protein>
    <submittedName>
        <fullName evidence="1">Transposase</fullName>
    </submittedName>
</protein>
<reference evidence="1" key="1">
    <citation type="submission" date="2023-04" db="EMBL/GenBank/DDBJ databases">
        <title>Characterization and analysis of the complete genome of Gordonia rubripertincta 112, the degrader of aromatic and aliphatic compounds.</title>
        <authorList>
            <person name="Frantsuzova E."/>
            <person name="Bogun A."/>
            <person name="Delegan Y."/>
        </authorList>
    </citation>
    <scope>NUCLEOTIDE SEQUENCE</scope>
    <source>
        <strain evidence="1">112</strain>
        <plasmid evidence="1">p1517_part_1</plasmid>
    </source>
</reference>
<dbReference type="AlphaFoldDB" id="A0AAW6RIG6"/>
<proteinExistence type="predicted"/>
<dbReference type="EMBL" id="JARUXG010000015">
    <property type="protein sequence ID" value="MDG6783019.1"/>
    <property type="molecule type" value="Genomic_DNA"/>
</dbReference>
<dbReference type="InterPro" id="IPR036388">
    <property type="entry name" value="WH-like_DNA-bd_sf"/>
</dbReference>